<feature type="region of interest" description="Disordered" evidence="1">
    <location>
        <begin position="114"/>
        <end position="147"/>
    </location>
</feature>
<protein>
    <submittedName>
        <fullName evidence="2">Uncharacterized protein</fullName>
    </submittedName>
</protein>
<accession>A0ABW8VF79</accession>
<keyword evidence="3" id="KW-1185">Reference proteome</keyword>
<dbReference type="EMBL" id="JBJLSN010000055">
    <property type="protein sequence ID" value="MFL7904699.1"/>
    <property type="molecule type" value="Genomic_DNA"/>
</dbReference>
<reference evidence="2 3" key="1">
    <citation type="submission" date="2024-11" db="EMBL/GenBank/DDBJ databases">
        <title>Draft genome sequences of two bacteria associated to sugarcane roots in Colombia.</title>
        <authorList>
            <person name="Pardo-Diaz S."/>
            <person name="Masmela-Mendoza J."/>
            <person name="Delgadillo-Duran P."/>
            <person name="Bautista E.J."/>
            <person name="Rojas-Tapias D.F."/>
        </authorList>
    </citation>
    <scope>NUCLEOTIDE SEQUENCE [LARGE SCALE GENOMIC DNA]</scope>
    <source>
        <strain evidence="2 3">Ap18</strain>
    </source>
</reference>
<organism evidence="2 3">
    <name type="scientific">Azospirillum argentinense</name>
    <dbReference type="NCBI Taxonomy" id="2970906"/>
    <lineage>
        <taxon>Bacteria</taxon>
        <taxon>Pseudomonadati</taxon>
        <taxon>Pseudomonadota</taxon>
        <taxon>Alphaproteobacteria</taxon>
        <taxon>Rhodospirillales</taxon>
        <taxon>Azospirillaceae</taxon>
        <taxon>Azospirillum</taxon>
    </lineage>
</organism>
<dbReference type="RefSeq" id="WP_407825450.1">
    <property type="nucleotide sequence ID" value="NZ_JBJLSN010000055.1"/>
</dbReference>
<evidence type="ECO:0000313" key="2">
    <source>
        <dbReference type="EMBL" id="MFL7904699.1"/>
    </source>
</evidence>
<comment type="caution">
    <text evidence="2">The sequence shown here is derived from an EMBL/GenBank/DDBJ whole genome shotgun (WGS) entry which is preliminary data.</text>
</comment>
<dbReference type="Proteomes" id="UP001628281">
    <property type="component" value="Unassembled WGS sequence"/>
</dbReference>
<evidence type="ECO:0000313" key="3">
    <source>
        <dbReference type="Proteomes" id="UP001628281"/>
    </source>
</evidence>
<proteinExistence type="predicted"/>
<gene>
    <name evidence="2" type="ORF">ACJ41P_26465</name>
</gene>
<sequence length="147" mass="16016">MAEDRTLAARLPGPLGELARRGHGGAALILVRERGGLKLYIPKRLLPSSSLVTLIGEKAAAVLIDICGNSHIDVPSRGCLNDTLKAAVLRTDGSTREISQATGATERYVRMVRNGGAPQPWHRPRRAKPKDERQIDLENWLATKPKP</sequence>
<name>A0ABW8VF79_9PROT</name>
<evidence type="ECO:0000256" key="1">
    <source>
        <dbReference type="SAM" id="MobiDB-lite"/>
    </source>
</evidence>